<dbReference type="GO" id="GO:0006355">
    <property type="term" value="P:regulation of DNA-templated transcription"/>
    <property type="evidence" value="ECO:0007669"/>
    <property type="project" value="InterPro"/>
</dbReference>
<name>A0A1I1GD03_9SPHI</name>
<dbReference type="InterPro" id="IPR036388">
    <property type="entry name" value="WH-like_DNA-bd_sf"/>
</dbReference>
<dbReference type="EMBL" id="FOLL01000004">
    <property type="protein sequence ID" value="SFC09451.1"/>
    <property type="molecule type" value="Genomic_DNA"/>
</dbReference>
<dbReference type="PROSITE" id="PS50043">
    <property type="entry name" value="HTH_LUXR_2"/>
    <property type="match status" value="1"/>
</dbReference>
<dbReference type="SMART" id="SM00421">
    <property type="entry name" value="HTH_LUXR"/>
    <property type="match status" value="1"/>
</dbReference>
<dbReference type="PANTHER" id="PTHR44688:SF16">
    <property type="entry name" value="DNA-BINDING TRANSCRIPTIONAL ACTIVATOR DEVR_DOSR"/>
    <property type="match status" value="1"/>
</dbReference>
<keyword evidence="2" id="KW-0238">DNA-binding</keyword>
<dbReference type="InterPro" id="IPR016032">
    <property type="entry name" value="Sig_transdc_resp-reg_C-effctor"/>
</dbReference>
<organism evidence="5 6">
    <name type="scientific">Parapedobacter composti</name>
    <dbReference type="NCBI Taxonomy" id="623281"/>
    <lineage>
        <taxon>Bacteria</taxon>
        <taxon>Pseudomonadati</taxon>
        <taxon>Bacteroidota</taxon>
        <taxon>Sphingobacteriia</taxon>
        <taxon>Sphingobacteriales</taxon>
        <taxon>Sphingobacteriaceae</taxon>
        <taxon>Parapedobacter</taxon>
    </lineage>
</organism>
<protein>
    <submittedName>
        <fullName evidence="5">Regulatory protein, luxR family</fullName>
    </submittedName>
</protein>
<evidence type="ECO:0000313" key="6">
    <source>
        <dbReference type="Proteomes" id="UP000199577"/>
    </source>
</evidence>
<dbReference type="AlphaFoldDB" id="A0A1I1GD03"/>
<dbReference type="SUPFAM" id="SSF46894">
    <property type="entry name" value="C-terminal effector domain of the bipartite response regulators"/>
    <property type="match status" value="1"/>
</dbReference>
<evidence type="ECO:0000256" key="1">
    <source>
        <dbReference type="ARBA" id="ARBA00023015"/>
    </source>
</evidence>
<sequence length="233" mass="27102">MTDLLPAGFNCSDAVRNVAVRKLAALEAIADELPVYIIHDVRDFTVVYMSQRGLQALGATQEEIRQLGQDYFTKFFNPDDVQFYLPKFMELLKVPNQTQWFSFFQQVATGQNQSFEWYLSASRPFVYDEEDRPLLSLTFALQLDPNHHLAEKAERLMAENLLLKDNYHRFASLTKREKELLQYIASGENPTNISERAYISQKTLNTHRRNIKRKLGAKTHYDIIRFAQAFNLV</sequence>
<dbReference type="OrthoDB" id="965844at2"/>
<dbReference type="InterPro" id="IPR000792">
    <property type="entry name" value="Tscrpt_reg_LuxR_C"/>
</dbReference>
<dbReference type="Proteomes" id="UP000199577">
    <property type="component" value="Unassembled WGS sequence"/>
</dbReference>
<keyword evidence="1" id="KW-0805">Transcription regulation</keyword>
<evidence type="ECO:0000259" key="4">
    <source>
        <dbReference type="PROSITE" id="PS50043"/>
    </source>
</evidence>
<reference evidence="5 6" key="1">
    <citation type="submission" date="2016-10" db="EMBL/GenBank/DDBJ databases">
        <authorList>
            <person name="de Groot N.N."/>
        </authorList>
    </citation>
    <scope>NUCLEOTIDE SEQUENCE [LARGE SCALE GENOMIC DNA]</scope>
    <source>
        <strain evidence="5 6">DSM 22900</strain>
    </source>
</reference>
<dbReference type="PANTHER" id="PTHR44688">
    <property type="entry name" value="DNA-BINDING TRANSCRIPTIONAL ACTIVATOR DEVR_DOSR"/>
    <property type="match status" value="1"/>
</dbReference>
<dbReference type="InterPro" id="IPR035965">
    <property type="entry name" value="PAS-like_dom_sf"/>
</dbReference>
<dbReference type="Gene3D" id="3.30.450.20">
    <property type="entry name" value="PAS domain"/>
    <property type="match status" value="1"/>
</dbReference>
<dbReference type="CDD" id="cd06170">
    <property type="entry name" value="LuxR_C_like"/>
    <property type="match status" value="1"/>
</dbReference>
<dbReference type="PRINTS" id="PR00038">
    <property type="entry name" value="HTHLUXR"/>
</dbReference>
<keyword evidence="6" id="KW-1185">Reference proteome</keyword>
<dbReference type="STRING" id="623281.SAMN05421747_104116"/>
<evidence type="ECO:0000256" key="3">
    <source>
        <dbReference type="ARBA" id="ARBA00023163"/>
    </source>
</evidence>
<evidence type="ECO:0000256" key="2">
    <source>
        <dbReference type="ARBA" id="ARBA00023125"/>
    </source>
</evidence>
<accession>A0A1I1GD03</accession>
<dbReference type="Gene3D" id="1.10.10.10">
    <property type="entry name" value="Winged helix-like DNA-binding domain superfamily/Winged helix DNA-binding domain"/>
    <property type="match status" value="1"/>
</dbReference>
<dbReference type="GO" id="GO:0003677">
    <property type="term" value="F:DNA binding"/>
    <property type="evidence" value="ECO:0007669"/>
    <property type="project" value="UniProtKB-KW"/>
</dbReference>
<evidence type="ECO:0000313" key="5">
    <source>
        <dbReference type="EMBL" id="SFC09451.1"/>
    </source>
</evidence>
<dbReference type="RefSeq" id="WP_090972480.1">
    <property type="nucleotide sequence ID" value="NZ_FOLL01000004.1"/>
</dbReference>
<dbReference type="Pfam" id="PF00196">
    <property type="entry name" value="GerE"/>
    <property type="match status" value="1"/>
</dbReference>
<feature type="domain" description="HTH luxR-type" evidence="4">
    <location>
        <begin position="166"/>
        <end position="231"/>
    </location>
</feature>
<gene>
    <name evidence="5" type="ORF">SAMN05421747_104116</name>
</gene>
<dbReference type="SUPFAM" id="SSF55785">
    <property type="entry name" value="PYP-like sensor domain (PAS domain)"/>
    <property type="match status" value="1"/>
</dbReference>
<proteinExistence type="predicted"/>
<keyword evidence="3" id="KW-0804">Transcription</keyword>